<evidence type="ECO:0000313" key="3">
    <source>
        <dbReference type="Proteomes" id="UP000327011"/>
    </source>
</evidence>
<feature type="transmembrane region" description="Helical" evidence="1">
    <location>
        <begin position="369"/>
        <end position="389"/>
    </location>
</feature>
<sequence length="411" mass="44765">MEYAIVAVAAATLVFLAHACLDRRAAGPVTGVLLLAFSVRLLIHSLVMQTGLLPYGGDNYGYEKRALEIAAYWNHAGIRFVTSDQLPSLEHVAVPCNIFALVVYLCGGRASLACTSVVALVACALCVVMYRFARVVGADERAAFRLLVLTAFMPAFLLHTADTFKDGFNAFLVVTCLGLAAANARRFDLRKLVLLVPLLGALWNVRPYMVFMCAGPLLFGFVGARRALPLCTLALLAGALSLFVFFPEATTNLAVETPQQQFEQAQSETVRSANADGGSGVVFADGGDPWGAFAPKLLYTLLSPFPWTGGSLVLQLGKIETLLWYYLLFCAVRGGRHLWRHNRRALMLLLVFVVPCTVAYATSMSNIGLIFRQRMPIVMVVSLLSAVGWTHSRKRSRTMSTAASPREHARL</sequence>
<keyword evidence="1" id="KW-0812">Transmembrane</keyword>
<dbReference type="RefSeq" id="WP_150934711.1">
    <property type="nucleotide sequence ID" value="NZ_VYTZ01000006.1"/>
</dbReference>
<name>A0A5J5K1B3_9ACTN</name>
<gene>
    <name evidence="2" type="ORF">F5972_17940</name>
</gene>
<feature type="transmembrane region" description="Helical" evidence="1">
    <location>
        <begin position="227"/>
        <end position="246"/>
    </location>
</feature>
<comment type="caution">
    <text evidence="2">The sequence shown here is derived from an EMBL/GenBank/DDBJ whole genome shotgun (WGS) entry which is preliminary data.</text>
</comment>
<accession>A0A5J5K1B3</accession>
<keyword evidence="3" id="KW-1185">Reference proteome</keyword>
<feature type="transmembrane region" description="Helical" evidence="1">
    <location>
        <begin position="345"/>
        <end position="363"/>
    </location>
</feature>
<evidence type="ECO:0000256" key="1">
    <source>
        <dbReference type="SAM" id="Phobius"/>
    </source>
</evidence>
<keyword evidence="1" id="KW-1133">Transmembrane helix</keyword>
<reference evidence="2 3" key="1">
    <citation type="submission" date="2019-09" db="EMBL/GenBank/DDBJ databases">
        <title>Screening of Novel Bioactive Compounds from Soil-Associated.</title>
        <authorList>
            <person name="Gong X."/>
        </authorList>
    </citation>
    <scope>NUCLEOTIDE SEQUENCE [LARGE SCALE GENOMIC DNA]</scope>
    <source>
        <strain evidence="2 3">Gxj-6</strain>
    </source>
</reference>
<feature type="transmembrane region" description="Helical" evidence="1">
    <location>
        <begin position="192"/>
        <end position="221"/>
    </location>
</feature>
<dbReference type="EMBL" id="VYTZ01000006">
    <property type="protein sequence ID" value="KAA9377518.1"/>
    <property type="molecule type" value="Genomic_DNA"/>
</dbReference>
<dbReference type="AlphaFoldDB" id="A0A5J5K1B3"/>
<keyword evidence="1" id="KW-0472">Membrane</keyword>
<feature type="transmembrane region" description="Helical" evidence="1">
    <location>
        <begin position="142"/>
        <end position="161"/>
    </location>
</feature>
<dbReference type="Proteomes" id="UP000327011">
    <property type="component" value="Unassembled WGS sequence"/>
</dbReference>
<evidence type="ECO:0000313" key="2">
    <source>
        <dbReference type="EMBL" id="KAA9377518.1"/>
    </source>
</evidence>
<feature type="transmembrane region" description="Helical" evidence="1">
    <location>
        <begin position="29"/>
        <end position="47"/>
    </location>
</feature>
<evidence type="ECO:0008006" key="4">
    <source>
        <dbReference type="Google" id="ProtNLM"/>
    </source>
</evidence>
<feature type="transmembrane region" description="Helical" evidence="1">
    <location>
        <begin position="110"/>
        <end position="130"/>
    </location>
</feature>
<protein>
    <recommendedName>
        <fullName evidence="4">Glycosyltransferase RgtA/B/C/D-like domain-containing protein</fullName>
    </recommendedName>
</protein>
<organism evidence="2 3">
    <name type="scientific">Microbispora cellulosiformans</name>
    <dbReference type="NCBI Taxonomy" id="2614688"/>
    <lineage>
        <taxon>Bacteria</taxon>
        <taxon>Bacillati</taxon>
        <taxon>Actinomycetota</taxon>
        <taxon>Actinomycetes</taxon>
        <taxon>Streptosporangiales</taxon>
        <taxon>Streptosporangiaceae</taxon>
        <taxon>Microbispora</taxon>
    </lineage>
</organism>
<proteinExistence type="predicted"/>